<keyword evidence="5" id="KW-1185">Reference proteome</keyword>
<dbReference type="InterPro" id="IPR001611">
    <property type="entry name" value="Leu-rich_rpt"/>
</dbReference>
<evidence type="ECO:0000259" key="3">
    <source>
        <dbReference type="Pfam" id="PF18791"/>
    </source>
</evidence>
<dbReference type="InterPro" id="IPR041101">
    <property type="entry name" value="Transp_inhibit"/>
</dbReference>
<dbReference type="InterPro" id="IPR006553">
    <property type="entry name" value="Leu-rich_rpt_Cys-con_subtyp"/>
</dbReference>
<reference evidence="4" key="1">
    <citation type="submission" date="2024-02" db="EMBL/GenBank/DDBJ databases">
        <authorList>
            <consortium name="ELIXIR-Norway"/>
            <consortium name="Elixir Norway"/>
        </authorList>
    </citation>
    <scope>NUCLEOTIDE SEQUENCE</scope>
</reference>
<protein>
    <recommendedName>
        <fullName evidence="6">F-box domain-containing protein</fullName>
    </recommendedName>
</protein>
<dbReference type="PANTHER" id="PTHR13318">
    <property type="entry name" value="PARTNER OF PAIRED, ISOFORM B-RELATED"/>
    <property type="match status" value="1"/>
</dbReference>
<dbReference type="PANTHER" id="PTHR13318:SF190">
    <property type="entry name" value="PARTNER OF PAIRED, ISOFORM B"/>
    <property type="match status" value="1"/>
</dbReference>
<feature type="domain" description="Transport inhibitor response 1" evidence="3">
    <location>
        <begin position="83"/>
        <end position="131"/>
    </location>
</feature>
<organism evidence="4 5">
    <name type="scientific">Sphagnum jensenii</name>
    <dbReference type="NCBI Taxonomy" id="128206"/>
    <lineage>
        <taxon>Eukaryota</taxon>
        <taxon>Viridiplantae</taxon>
        <taxon>Streptophyta</taxon>
        <taxon>Embryophyta</taxon>
        <taxon>Bryophyta</taxon>
        <taxon>Sphagnophytina</taxon>
        <taxon>Sphagnopsida</taxon>
        <taxon>Sphagnales</taxon>
        <taxon>Sphagnaceae</taxon>
        <taxon>Sphagnum</taxon>
    </lineage>
</organism>
<evidence type="ECO:0008006" key="6">
    <source>
        <dbReference type="Google" id="ProtNLM"/>
    </source>
</evidence>
<dbReference type="CDD" id="cd22159">
    <property type="entry name" value="F-box_AtTIR1-like"/>
    <property type="match status" value="1"/>
</dbReference>
<accession>A0ABP0W1Z8</accession>
<dbReference type="Gene3D" id="1.20.1280.50">
    <property type="match status" value="1"/>
</dbReference>
<dbReference type="Pfam" id="PF13516">
    <property type="entry name" value="LRR_6"/>
    <property type="match status" value="1"/>
</dbReference>
<dbReference type="SMART" id="SM00367">
    <property type="entry name" value="LRR_CC"/>
    <property type="match status" value="7"/>
</dbReference>
<gene>
    <name evidence="4" type="ORF">CSSPJE1EN1_LOCUS6277</name>
</gene>
<dbReference type="PROSITE" id="PS51257">
    <property type="entry name" value="PROKAR_LIPOPROTEIN"/>
    <property type="match status" value="1"/>
</dbReference>
<proteinExistence type="predicted"/>
<dbReference type="SUPFAM" id="SSF52047">
    <property type="entry name" value="RNI-like"/>
    <property type="match status" value="1"/>
</dbReference>
<evidence type="ECO:0000259" key="2">
    <source>
        <dbReference type="Pfam" id="PF18511"/>
    </source>
</evidence>
<name>A0ABP0W1Z8_9BRYO</name>
<feature type="domain" description="COI1 F-box" evidence="2">
    <location>
        <begin position="29"/>
        <end position="63"/>
    </location>
</feature>
<dbReference type="Proteomes" id="UP001497444">
    <property type="component" value="Chromosome 13"/>
</dbReference>
<evidence type="ECO:0000313" key="4">
    <source>
        <dbReference type="EMBL" id="CAK9260799.1"/>
    </source>
</evidence>
<feature type="region of interest" description="Disordered" evidence="1">
    <location>
        <begin position="628"/>
        <end position="650"/>
    </location>
</feature>
<evidence type="ECO:0000256" key="1">
    <source>
        <dbReference type="SAM" id="MobiDB-lite"/>
    </source>
</evidence>
<dbReference type="Pfam" id="PF18791">
    <property type="entry name" value="Transp_inhibit"/>
    <property type="match status" value="1"/>
</dbReference>
<dbReference type="InterPro" id="IPR032675">
    <property type="entry name" value="LRR_dom_sf"/>
</dbReference>
<dbReference type="EMBL" id="OZ020108">
    <property type="protein sequence ID" value="CAK9260799.1"/>
    <property type="molecule type" value="Genomic_DNA"/>
</dbReference>
<dbReference type="Gene3D" id="3.80.10.10">
    <property type="entry name" value="Ribonuclease Inhibitor"/>
    <property type="match status" value="1"/>
</dbReference>
<dbReference type="Pfam" id="PF18511">
    <property type="entry name" value="F-box_5"/>
    <property type="match status" value="1"/>
</dbReference>
<dbReference type="InterPro" id="IPR041567">
    <property type="entry name" value="COI1_F-box"/>
</dbReference>
<sequence>MGDRGRRPQKSMIDNQAPVLSTFLACPVEIWEEVFSFVWVPADRNAISQVCKQFYKSEARTREKVMVSSCYAIKPDDVAKRFPKARSFSVKGKPRVVDFSLIPHAKKWGAYATPWVALFAQHYPFLYHLRLKRMSISDSDIKTLVQGCGASLQILEFEKCCGFSTIGLQSIAETCRNLRALSFAESAVEHRQLQEEEEGTATATGSSSTHWLSMLAERAGSLQFLDMTLVEIQDLDIGVLLKLATRCHTLRICASMNIDQILPFLKACTSSVRSLGMGLHSHNVEHRKRIAAAMSNCKNLTEMSGLWDLDEDSVMMLMPIAPRLTRLDLTYALLGESQLSDLISSCVNLYDLKVTDIIGDEGLRVVGRSCHKLRKLVVLHDDAGFITQHGLVGVAIGCHLLEKLIFYSADMNSEAMGILALSCPGLTDVRLCHVQKYHASHPVVHLEGNNTLNEGIRALLQGCPKVRRLALCFCNKYGLSNVVVTEDGIRYVGKYGTNLRMITLTNCGNGSGESLSYIAMGCLQLRKLELLHCMFTDASMMALAQGCPCLKYLWVQDCPVSLEGVKALARRPGLHVEVVREIEMEGMTVPWQMIAYASATSPRKDRPDHIDAVDASYDVPVISKEMPHSDNVAKWPSVSNSDGNSPGYEG</sequence>
<evidence type="ECO:0000313" key="5">
    <source>
        <dbReference type="Proteomes" id="UP001497444"/>
    </source>
</evidence>